<comment type="cofactor">
    <cofactor evidence="1">
        <name>Mg(2+)</name>
        <dbReference type="ChEBI" id="CHEBI:18420"/>
    </cofactor>
</comment>
<accession>A0ABY2SEG5</accession>
<name>A0ABY2SEG5_9HYPH</name>
<dbReference type="InterPro" id="IPR020476">
    <property type="entry name" value="Nudix_hydrolase"/>
</dbReference>
<comment type="caution">
    <text evidence="5">The sequence shown here is derived from an EMBL/GenBank/DDBJ whole genome shotgun (WGS) entry which is preliminary data.</text>
</comment>
<keyword evidence="6" id="KW-1185">Reference proteome</keyword>
<sequence length="546" mass="59502">MPAPYAAGILFRSGGRVLLVQRGPDGDHPGEWAFPGGHIEEGETPESAARREINEELGYEYLDPMSPYALTDGFVTFVADIAQPFTPVLNDESTGYVWADPMDMPRNTYPGICRIVRNAGMNELDVAQAMVAGDLPSPQQIGNLNLFLMRVTGTGTAYRRALDEFVYRPPENYLTPEFLARCNGLPVIYEHPKGRTLNSQEFSDRVIGSVMLPFIRGDEVWCVARIYDSAAATILRNEQMSTSPAVIFRDIDENSILTFSDGAEILIEGKPSTLDHLAVCEQGVWDKGNAPSGVESNMTGAVTMTEEELKAKADAEEAAKKEAEEKAKADAAAGEDSRLDKIMDVIQGLCTRMDSMEKSRADADETAKKEAEEKVKADKAKADAAGAPEYLSKADADKIRQDMAELASRVPHEVSDSEREELAEAQSKADSVASYFGQRAPAPLSGETSLAYRQRLAAKYKSHSQQYKDINLSAINDSALFGIVENAIYADAQAAAMNPADVAAGVLREIRRPDATGRQISTFAGDPASTWAPFQQPVRRVAMINK</sequence>
<dbReference type="CDD" id="cd02883">
    <property type="entry name" value="NUDIX_Hydrolase"/>
    <property type="match status" value="1"/>
</dbReference>
<dbReference type="EMBL" id="SZPQ01000063">
    <property type="protein sequence ID" value="TKI02732.1"/>
    <property type="molecule type" value="Genomic_DNA"/>
</dbReference>
<gene>
    <name evidence="5" type="ORF">FCN80_24120</name>
</gene>
<keyword evidence="2" id="KW-0378">Hydrolase</keyword>
<evidence type="ECO:0000313" key="5">
    <source>
        <dbReference type="EMBL" id="TKI02732.1"/>
    </source>
</evidence>
<proteinExistence type="predicted"/>
<dbReference type="Proteomes" id="UP000305202">
    <property type="component" value="Unassembled WGS sequence"/>
</dbReference>
<dbReference type="InterPro" id="IPR015797">
    <property type="entry name" value="NUDIX_hydrolase-like_dom_sf"/>
</dbReference>
<dbReference type="Pfam" id="PF00293">
    <property type="entry name" value="NUDIX"/>
    <property type="match status" value="1"/>
</dbReference>
<dbReference type="PANTHER" id="PTHR43736">
    <property type="entry name" value="ADP-RIBOSE PYROPHOSPHATASE"/>
    <property type="match status" value="1"/>
</dbReference>
<dbReference type="PRINTS" id="PR00502">
    <property type="entry name" value="NUDIXFAMILY"/>
</dbReference>
<dbReference type="InterPro" id="IPR000086">
    <property type="entry name" value="NUDIX_hydrolase_dom"/>
</dbReference>
<feature type="domain" description="Nudix hydrolase" evidence="4">
    <location>
        <begin position="1"/>
        <end position="121"/>
    </location>
</feature>
<evidence type="ECO:0000256" key="1">
    <source>
        <dbReference type="ARBA" id="ARBA00001946"/>
    </source>
</evidence>
<dbReference type="SUPFAM" id="SSF55811">
    <property type="entry name" value="Nudix"/>
    <property type="match status" value="1"/>
</dbReference>
<evidence type="ECO:0000259" key="4">
    <source>
        <dbReference type="PROSITE" id="PS51462"/>
    </source>
</evidence>
<dbReference type="Gene3D" id="3.90.79.10">
    <property type="entry name" value="Nucleoside Triphosphate Pyrophosphohydrolase"/>
    <property type="match status" value="1"/>
</dbReference>
<evidence type="ECO:0000256" key="2">
    <source>
        <dbReference type="ARBA" id="ARBA00022801"/>
    </source>
</evidence>
<reference evidence="5 6" key="1">
    <citation type="submission" date="2019-04" db="EMBL/GenBank/DDBJ databases">
        <authorList>
            <person name="Li M."/>
            <person name="Gao C."/>
        </authorList>
    </citation>
    <scope>NUCLEOTIDE SEQUENCE [LARGE SCALE GENOMIC DNA]</scope>
    <source>
        <strain evidence="5 6">BGMRC 2031</strain>
    </source>
</reference>
<protein>
    <submittedName>
        <fullName evidence="5">NUDIX domain-containing protein</fullName>
    </submittedName>
</protein>
<dbReference type="PROSITE" id="PS00893">
    <property type="entry name" value="NUDIX_BOX"/>
    <property type="match status" value="1"/>
</dbReference>
<organism evidence="5 6">
    <name type="scientific">Martelella alba</name>
    <dbReference type="NCBI Taxonomy" id="2590451"/>
    <lineage>
        <taxon>Bacteria</taxon>
        <taxon>Pseudomonadati</taxon>
        <taxon>Pseudomonadota</taxon>
        <taxon>Alphaproteobacteria</taxon>
        <taxon>Hyphomicrobiales</taxon>
        <taxon>Aurantimonadaceae</taxon>
        <taxon>Martelella</taxon>
    </lineage>
</organism>
<evidence type="ECO:0000256" key="3">
    <source>
        <dbReference type="SAM" id="MobiDB-lite"/>
    </source>
</evidence>
<dbReference type="PANTHER" id="PTHR43736:SF1">
    <property type="entry name" value="DIHYDRONEOPTERIN TRIPHOSPHATE DIPHOSPHATASE"/>
    <property type="match status" value="1"/>
</dbReference>
<feature type="compositionally biased region" description="Basic and acidic residues" evidence="3">
    <location>
        <begin position="356"/>
        <end position="382"/>
    </location>
</feature>
<dbReference type="PROSITE" id="PS51462">
    <property type="entry name" value="NUDIX"/>
    <property type="match status" value="1"/>
</dbReference>
<evidence type="ECO:0000313" key="6">
    <source>
        <dbReference type="Proteomes" id="UP000305202"/>
    </source>
</evidence>
<dbReference type="InterPro" id="IPR020084">
    <property type="entry name" value="NUDIX_hydrolase_CS"/>
</dbReference>
<feature type="region of interest" description="Disordered" evidence="3">
    <location>
        <begin position="356"/>
        <end position="384"/>
    </location>
</feature>